<dbReference type="InterPro" id="IPR014426">
    <property type="entry name" value="UPF0282_hydrls"/>
</dbReference>
<protein>
    <recommendedName>
        <fullName evidence="1">UPF0282 protein ENI32_07145</fullName>
    </recommendedName>
</protein>
<dbReference type="HAMAP" id="MF_01406">
    <property type="entry name" value="UPF0282"/>
    <property type="match status" value="1"/>
</dbReference>
<evidence type="ECO:0000313" key="3">
    <source>
        <dbReference type="EMBL" id="HEC57633.1"/>
    </source>
</evidence>
<comment type="similarity">
    <text evidence="1">Belongs to the UPF0282 family.</text>
</comment>
<dbReference type="PANTHER" id="PTHR43546">
    <property type="entry name" value="UPF0173 METAL-DEPENDENT HYDROLASE MJ1163-RELATED"/>
    <property type="match status" value="1"/>
</dbReference>
<organism evidence="3">
    <name type="scientific">Candidatus Syntropharchaeum butanivorans</name>
    <dbReference type="NCBI Taxonomy" id="1839936"/>
    <lineage>
        <taxon>Archaea</taxon>
        <taxon>Methanobacteriati</taxon>
        <taxon>Methanobacteriota</taxon>
        <taxon>Stenosarchaea group</taxon>
        <taxon>Methanomicrobia</taxon>
        <taxon>Methanosarcinales</taxon>
        <taxon>ANME-2 cluster</taxon>
        <taxon>Candidatus Syntropharchaeum</taxon>
    </lineage>
</organism>
<comment type="caution">
    <text evidence="3">The sequence shown here is derived from an EMBL/GenBank/DDBJ whole genome shotgun (WGS) entry which is preliminary data.</text>
</comment>
<dbReference type="Pfam" id="PF00753">
    <property type="entry name" value="Lactamase_B"/>
    <property type="match status" value="1"/>
</dbReference>
<name>A0A7J2S2H4_9EURY</name>
<evidence type="ECO:0000256" key="1">
    <source>
        <dbReference type="HAMAP-Rule" id="MF_01406"/>
    </source>
</evidence>
<dbReference type="SUPFAM" id="SSF56281">
    <property type="entry name" value="Metallo-hydrolase/oxidoreductase"/>
    <property type="match status" value="1"/>
</dbReference>
<dbReference type="PANTHER" id="PTHR43546:SF4">
    <property type="entry name" value="UPF0282 PROTEIN MJ1629"/>
    <property type="match status" value="1"/>
</dbReference>
<dbReference type="InterPro" id="IPR001279">
    <property type="entry name" value="Metallo-B-lactamas"/>
</dbReference>
<dbReference type="Proteomes" id="UP000885936">
    <property type="component" value="Unassembled WGS sequence"/>
</dbReference>
<dbReference type="InterPro" id="IPR036866">
    <property type="entry name" value="RibonucZ/Hydroxyglut_hydro"/>
</dbReference>
<proteinExistence type="inferred from homology"/>
<dbReference type="Gene3D" id="3.60.15.10">
    <property type="entry name" value="Ribonuclease Z/Hydroxyacylglutathione hydrolase-like"/>
    <property type="match status" value="1"/>
</dbReference>
<feature type="domain" description="Metallo-beta-lactamase" evidence="2">
    <location>
        <begin position="67"/>
        <end position="130"/>
    </location>
</feature>
<accession>A0A7J2S2H4</accession>
<dbReference type="AlphaFoldDB" id="A0A7J2S2H4"/>
<evidence type="ECO:0000259" key="2">
    <source>
        <dbReference type="Pfam" id="PF00753"/>
    </source>
</evidence>
<dbReference type="InterPro" id="IPR050114">
    <property type="entry name" value="UPF0173_UPF0282_UlaG_hydrolase"/>
</dbReference>
<reference evidence="3" key="1">
    <citation type="journal article" date="2020" name="mSystems">
        <title>Genome- and Community-Level Interaction Insights into Carbon Utilization and Element Cycling Functions of Hydrothermarchaeota in Hydrothermal Sediment.</title>
        <authorList>
            <person name="Zhou Z."/>
            <person name="Liu Y."/>
            <person name="Xu W."/>
            <person name="Pan J."/>
            <person name="Luo Z.H."/>
            <person name="Li M."/>
        </authorList>
    </citation>
    <scope>NUCLEOTIDE SEQUENCE [LARGE SCALE GENOMIC DNA]</scope>
    <source>
        <strain evidence="3">HyVt-386</strain>
    </source>
</reference>
<gene>
    <name evidence="3" type="ORF">ENI32_07145</name>
</gene>
<dbReference type="EMBL" id="DRIE01000118">
    <property type="protein sequence ID" value="HEC57633.1"/>
    <property type="molecule type" value="Genomic_DNA"/>
</dbReference>
<sequence>MLSHLLCIEPTCIYAPLYHPFYDCGLASTRQSGEKYIHKYYLFLPPINRVVELIFRPVWFDSLGAKSSCTLVKTPDLSLLIDPGIAVMQPSFPASTTKKLAWLDEGMMEIKKACGEADVIVISHYHYDHYLPHDLEILRGKLLLVKNPNEYINDSQRERAERFFGGLCERFGGLSLADVLGERTVREYRNPMEDLPVAREKDFGTYNSRRSELLAKGERWFLKRVKRWNQYPRIPEIKFDQLDAKFPEGRTFRFGETLLTFSNPLFHGIEFSRVGWVFSTMVEYRGEKLLHSSDLDGPIIEDYADAILEADPDILILDGPATYMLGYMLNRTNLNRAIDNARRIVEGIDARIIIYDHHLTREPRFREHTKPVWEASRRCGRRLTTAAEFIGREPIVESLVKK</sequence>